<dbReference type="OrthoDB" id="9777306at2"/>
<protein>
    <recommendedName>
        <fullName evidence="3">Sulfatase N-terminal domain-containing protein</fullName>
    </recommendedName>
</protein>
<dbReference type="InterPro" id="IPR017850">
    <property type="entry name" value="Alkaline_phosphatase_core_sf"/>
</dbReference>
<accession>A0A4R5DH02</accession>
<dbReference type="RefSeq" id="WP_131893946.1">
    <property type="nucleotide sequence ID" value="NZ_SMKZ01000011.1"/>
</dbReference>
<name>A0A4R5DH02_9ACTN</name>
<evidence type="ECO:0000259" key="3">
    <source>
        <dbReference type="Pfam" id="PF00884"/>
    </source>
</evidence>
<evidence type="ECO:0000313" key="5">
    <source>
        <dbReference type="Proteomes" id="UP000294739"/>
    </source>
</evidence>
<dbReference type="PANTHER" id="PTHR42693">
    <property type="entry name" value="ARYLSULFATASE FAMILY MEMBER"/>
    <property type="match status" value="1"/>
</dbReference>
<dbReference type="InterPro" id="IPR050738">
    <property type="entry name" value="Sulfatase"/>
</dbReference>
<gene>
    <name evidence="4" type="ORF">E1269_10045</name>
</gene>
<dbReference type="EMBL" id="SMKZ01000011">
    <property type="protein sequence ID" value="TDE11200.1"/>
    <property type="molecule type" value="Genomic_DNA"/>
</dbReference>
<dbReference type="AlphaFoldDB" id="A0A4R5DH02"/>
<evidence type="ECO:0000313" key="4">
    <source>
        <dbReference type="EMBL" id="TDE11200.1"/>
    </source>
</evidence>
<dbReference type="PANTHER" id="PTHR42693:SF53">
    <property type="entry name" value="ENDO-4-O-SULFATASE"/>
    <property type="match status" value="1"/>
</dbReference>
<keyword evidence="5" id="KW-1185">Reference proteome</keyword>
<dbReference type="SUPFAM" id="SSF53649">
    <property type="entry name" value="Alkaline phosphatase-like"/>
    <property type="match status" value="1"/>
</dbReference>
<sequence length="465" mass="50934">MSVSNILLITADDLGADTPGCFGGAGGVTPAMDRLATEGVVFRRAHVPIAVCQPSRSAMLTGRWPHRNGAEGFEPIHDGVPLLTDLLRPAGYRVGILGKVHHLEPVARFGWDYVRQVDELGMGRDPRAYAAATAEFVATAAAQRRPWFLMANAHDPHRPFHGSDQELSHFTAAERATIPRPSRVYEPAAATPPGFLPDLADVRREVAEYLSSSRRCDDVVAAVLGALEASGQAERTLVVFLSDNGMAFPFAKANCYLHSTRTPLIVRWPGHTSAGTVVSRRFVSGLDLLPTFCDAAGVPAPDDVDGRSLVTLLTGGDEDRRDHLVTVFHETSAGIRYEMRCVQNERFGYVWNAWADGAMAYRAENMQGRTWPAMLAAASTDPAVAVRTQHYLTRAPEELYRLDADPDALTDLSGDPERADQLTAMRRTLATWMRDTADPLRERYLTTVLDHAHVTALGRLRPFVC</sequence>
<comment type="caution">
    <text evidence="4">The sequence shown here is derived from an EMBL/GenBank/DDBJ whole genome shotgun (WGS) entry which is preliminary data.</text>
</comment>
<keyword evidence="2" id="KW-0378">Hydrolase</keyword>
<dbReference type="Gene3D" id="3.40.720.10">
    <property type="entry name" value="Alkaline Phosphatase, subunit A"/>
    <property type="match status" value="1"/>
</dbReference>
<evidence type="ECO:0000256" key="2">
    <source>
        <dbReference type="ARBA" id="ARBA00022801"/>
    </source>
</evidence>
<dbReference type="GO" id="GO:0004065">
    <property type="term" value="F:arylsulfatase activity"/>
    <property type="evidence" value="ECO:0007669"/>
    <property type="project" value="TreeGrafter"/>
</dbReference>
<dbReference type="Pfam" id="PF00884">
    <property type="entry name" value="Sulfatase"/>
    <property type="match status" value="1"/>
</dbReference>
<dbReference type="InterPro" id="IPR000917">
    <property type="entry name" value="Sulfatase_N"/>
</dbReference>
<dbReference type="CDD" id="cd16027">
    <property type="entry name" value="SGSH"/>
    <property type="match status" value="1"/>
</dbReference>
<proteinExistence type="inferred from homology"/>
<dbReference type="InParanoid" id="A0A4R5DH02"/>
<evidence type="ECO:0000256" key="1">
    <source>
        <dbReference type="ARBA" id="ARBA00008779"/>
    </source>
</evidence>
<feature type="domain" description="Sulfatase N-terminal" evidence="3">
    <location>
        <begin position="4"/>
        <end position="298"/>
    </location>
</feature>
<dbReference type="Proteomes" id="UP000294739">
    <property type="component" value="Unassembled WGS sequence"/>
</dbReference>
<organism evidence="4 5">
    <name type="scientific">Jiangella asiatica</name>
    <dbReference type="NCBI Taxonomy" id="2530372"/>
    <lineage>
        <taxon>Bacteria</taxon>
        <taxon>Bacillati</taxon>
        <taxon>Actinomycetota</taxon>
        <taxon>Actinomycetes</taxon>
        <taxon>Jiangellales</taxon>
        <taxon>Jiangellaceae</taxon>
        <taxon>Jiangella</taxon>
    </lineage>
</organism>
<comment type="similarity">
    <text evidence="1">Belongs to the sulfatase family.</text>
</comment>
<reference evidence="4 5" key="1">
    <citation type="submission" date="2019-03" db="EMBL/GenBank/DDBJ databases">
        <title>Draft genome sequences of novel Actinobacteria.</title>
        <authorList>
            <person name="Sahin N."/>
            <person name="Ay H."/>
            <person name="Saygin H."/>
        </authorList>
    </citation>
    <scope>NUCLEOTIDE SEQUENCE [LARGE SCALE GENOMIC DNA]</scope>
    <source>
        <strain evidence="4 5">5K138</strain>
    </source>
</reference>